<evidence type="ECO:0000313" key="1">
    <source>
        <dbReference type="EMBL" id="DAE14276.1"/>
    </source>
</evidence>
<organism evidence="1">
    <name type="scientific">Siphoviridae sp. ct0uL16</name>
    <dbReference type="NCBI Taxonomy" id="2825299"/>
    <lineage>
        <taxon>Viruses</taxon>
        <taxon>Duplodnaviria</taxon>
        <taxon>Heunggongvirae</taxon>
        <taxon>Uroviricota</taxon>
        <taxon>Caudoviricetes</taxon>
    </lineage>
</organism>
<protein>
    <submittedName>
        <fullName evidence="1">PcfK-like protein</fullName>
    </submittedName>
</protein>
<accession>A0A8S5Q6Y6</accession>
<sequence length="159" mass="18403">MDNIFDIGKDYKTLALGKLEKEAKEFKGDKYGNAVHTYVANALRDFCNQSESFSKVFYKTKRSFSDCVKEIMKGCGRSISDIEVYRRATKFYFPNSEVSFVMNITAEEEPDDKYINKELPKTKEFVKAEKATKKKKSAEKKTAEKENLERIQLTLFQGE</sequence>
<proteinExistence type="predicted"/>
<dbReference type="EMBL" id="BK015578">
    <property type="protein sequence ID" value="DAE14276.1"/>
    <property type="molecule type" value="Genomic_DNA"/>
</dbReference>
<reference evidence="1" key="1">
    <citation type="journal article" date="2021" name="Proc. Natl. Acad. Sci. U.S.A.">
        <title>A Catalog of Tens of Thousands of Viruses from Human Metagenomes Reveals Hidden Associations with Chronic Diseases.</title>
        <authorList>
            <person name="Tisza M.J."/>
            <person name="Buck C.B."/>
        </authorList>
    </citation>
    <scope>NUCLEOTIDE SEQUENCE</scope>
    <source>
        <strain evidence="1">Ct0uL16</strain>
    </source>
</reference>
<name>A0A8S5Q6Y6_9CAUD</name>